<keyword evidence="10" id="KW-1185">Reference proteome</keyword>
<evidence type="ECO:0000256" key="1">
    <source>
        <dbReference type="ARBA" id="ARBA00004123"/>
    </source>
</evidence>
<gene>
    <name evidence="9" type="ORF">VKT23_009095</name>
</gene>
<evidence type="ECO:0000313" key="9">
    <source>
        <dbReference type="EMBL" id="KAK7460372.1"/>
    </source>
</evidence>
<dbReference type="PROSITE" id="PS50157">
    <property type="entry name" value="ZINC_FINGER_C2H2_2"/>
    <property type="match status" value="2"/>
</dbReference>
<keyword evidence="3" id="KW-0677">Repeat</keyword>
<protein>
    <recommendedName>
        <fullName evidence="8">C2H2-type domain-containing protein</fullName>
    </recommendedName>
</protein>
<dbReference type="InterPro" id="IPR013087">
    <property type="entry name" value="Znf_C2H2_type"/>
</dbReference>
<organism evidence="9 10">
    <name type="scientific">Marasmiellus scandens</name>
    <dbReference type="NCBI Taxonomy" id="2682957"/>
    <lineage>
        <taxon>Eukaryota</taxon>
        <taxon>Fungi</taxon>
        <taxon>Dikarya</taxon>
        <taxon>Basidiomycota</taxon>
        <taxon>Agaricomycotina</taxon>
        <taxon>Agaricomycetes</taxon>
        <taxon>Agaricomycetidae</taxon>
        <taxon>Agaricales</taxon>
        <taxon>Marasmiineae</taxon>
        <taxon>Omphalotaceae</taxon>
        <taxon>Marasmiellus</taxon>
    </lineage>
</organism>
<evidence type="ECO:0000256" key="6">
    <source>
        <dbReference type="ARBA" id="ARBA00023242"/>
    </source>
</evidence>
<evidence type="ECO:0000313" key="10">
    <source>
        <dbReference type="Proteomes" id="UP001498398"/>
    </source>
</evidence>
<accession>A0ABR1JF15</accession>
<sequence length="407" mass="44756">MPYGFSPAENYVDIKYDEHTSSDIPVGVYPGFDHKFQPSISPYHNNFLTPYSPNDSVPESDPYDPRYNNDAAPDMGDMDTMNVVLDSSFCLPHDLPDGLHAGSVYNSDLTRALGSAEPHVASSTGLRQLQIPSLSQRNIRQLSAGLNHDGDSTLPSGSYSVGASPYTTTSESTLNTPMTDVLPDSQTFPLPPPIPCASAEPAQVDCYCKEESDGTAVVSSVRVSEYPSLFSPSVTGDFGRCSLGGMTPSQSSSKTEIHSDPIGNWIFAQEDAYGSYTDDFPQLHDIARLMSQDTLNELPVESLPPRKVATERVVAHARSRRKNPNQKGQYICYICGRDFTAPHNLKHHLNSHKGEKPYRCKHCRHSFTTPRSLKRHTKTKHEPAGYASSSIASLYMTEVNQSFPSRC</sequence>
<dbReference type="PANTHER" id="PTHR16515:SF49">
    <property type="entry name" value="GASTRULA ZINC FINGER PROTEIN XLCGF49.1-LIKE-RELATED"/>
    <property type="match status" value="1"/>
</dbReference>
<dbReference type="SMART" id="SM00355">
    <property type="entry name" value="ZnF_C2H2"/>
    <property type="match status" value="2"/>
</dbReference>
<feature type="domain" description="C2H2-type" evidence="8">
    <location>
        <begin position="330"/>
        <end position="357"/>
    </location>
</feature>
<evidence type="ECO:0000256" key="2">
    <source>
        <dbReference type="ARBA" id="ARBA00022723"/>
    </source>
</evidence>
<keyword evidence="6" id="KW-0539">Nucleus</keyword>
<keyword evidence="5" id="KW-0862">Zinc</keyword>
<dbReference type="EMBL" id="JBANRG010000015">
    <property type="protein sequence ID" value="KAK7460372.1"/>
    <property type="molecule type" value="Genomic_DNA"/>
</dbReference>
<evidence type="ECO:0000256" key="7">
    <source>
        <dbReference type="PROSITE-ProRule" id="PRU00042"/>
    </source>
</evidence>
<name>A0ABR1JF15_9AGAR</name>
<evidence type="ECO:0000256" key="3">
    <source>
        <dbReference type="ARBA" id="ARBA00022737"/>
    </source>
</evidence>
<dbReference type="Gene3D" id="3.30.160.60">
    <property type="entry name" value="Classic Zinc Finger"/>
    <property type="match status" value="2"/>
</dbReference>
<dbReference type="InterPro" id="IPR050331">
    <property type="entry name" value="Zinc_finger"/>
</dbReference>
<dbReference type="PANTHER" id="PTHR16515">
    <property type="entry name" value="PR DOMAIN ZINC FINGER PROTEIN"/>
    <property type="match status" value="1"/>
</dbReference>
<evidence type="ECO:0000256" key="5">
    <source>
        <dbReference type="ARBA" id="ARBA00022833"/>
    </source>
</evidence>
<dbReference type="Proteomes" id="UP001498398">
    <property type="component" value="Unassembled WGS sequence"/>
</dbReference>
<proteinExistence type="predicted"/>
<dbReference type="PROSITE" id="PS00028">
    <property type="entry name" value="ZINC_FINGER_C2H2_1"/>
    <property type="match status" value="2"/>
</dbReference>
<keyword evidence="2" id="KW-0479">Metal-binding</keyword>
<dbReference type="SUPFAM" id="SSF57667">
    <property type="entry name" value="beta-beta-alpha zinc fingers"/>
    <property type="match status" value="1"/>
</dbReference>
<feature type="domain" description="C2H2-type" evidence="8">
    <location>
        <begin position="358"/>
        <end position="381"/>
    </location>
</feature>
<dbReference type="InterPro" id="IPR036236">
    <property type="entry name" value="Znf_C2H2_sf"/>
</dbReference>
<evidence type="ECO:0000259" key="8">
    <source>
        <dbReference type="PROSITE" id="PS50157"/>
    </source>
</evidence>
<evidence type="ECO:0000256" key="4">
    <source>
        <dbReference type="ARBA" id="ARBA00022771"/>
    </source>
</evidence>
<comment type="caution">
    <text evidence="9">The sequence shown here is derived from an EMBL/GenBank/DDBJ whole genome shotgun (WGS) entry which is preliminary data.</text>
</comment>
<reference evidence="9 10" key="1">
    <citation type="submission" date="2024-01" db="EMBL/GenBank/DDBJ databases">
        <title>A draft genome for the cacao thread blight pathogen Marasmiellus scandens.</title>
        <authorList>
            <person name="Baruah I.K."/>
            <person name="Leung J."/>
            <person name="Bukari Y."/>
            <person name="Amoako-Attah I."/>
            <person name="Meinhardt L.W."/>
            <person name="Bailey B.A."/>
            <person name="Cohen S.P."/>
        </authorList>
    </citation>
    <scope>NUCLEOTIDE SEQUENCE [LARGE SCALE GENOMIC DNA]</scope>
    <source>
        <strain evidence="9 10">GH-19</strain>
    </source>
</reference>
<keyword evidence="4 7" id="KW-0863">Zinc-finger</keyword>
<dbReference type="Pfam" id="PF00096">
    <property type="entry name" value="zf-C2H2"/>
    <property type="match status" value="2"/>
</dbReference>
<comment type="subcellular location">
    <subcellularLocation>
        <location evidence="1">Nucleus</location>
    </subcellularLocation>
</comment>